<keyword evidence="4" id="KW-0808">Transferase</keyword>
<dbReference type="Proteomes" id="UP001271007">
    <property type="component" value="Unassembled WGS sequence"/>
</dbReference>
<dbReference type="Gene3D" id="3.40.50.150">
    <property type="entry name" value="Vaccinia Virus protein VP39"/>
    <property type="match status" value="1"/>
</dbReference>
<evidence type="ECO:0000256" key="1">
    <source>
        <dbReference type="ARBA" id="ARBA00012265"/>
    </source>
</evidence>
<dbReference type="GO" id="GO:0102522">
    <property type="term" value="F:tRNA 4-demethylwyosine alpha-amino-alpha-carboxypropyltransferase activity"/>
    <property type="evidence" value="ECO:0007669"/>
    <property type="project" value="UniProtKB-EC"/>
</dbReference>
<dbReference type="EMBL" id="JAWDJX010000037">
    <property type="protein sequence ID" value="KAK3049760.1"/>
    <property type="molecule type" value="Genomic_DNA"/>
</dbReference>
<proteinExistence type="predicted"/>
<dbReference type="AlphaFoldDB" id="A0AAJ0DGK0"/>
<dbReference type="GO" id="GO:0031591">
    <property type="term" value="P:wybutosine biosynthetic process"/>
    <property type="evidence" value="ECO:0007669"/>
    <property type="project" value="TreeGrafter"/>
</dbReference>
<dbReference type="GO" id="GO:0030488">
    <property type="term" value="P:tRNA methylation"/>
    <property type="evidence" value="ECO:0007669"/>
    <property type="project" value="TreeGrafter"/>
</dbReference>
<dbReference type="InterPro" id="IPR029063">
    <property type="entry name" value="SAM-dependent_MTases_sf"/>
</dbReference>
<comment type="catalytic activity">
    <reaction evidence="2">
        <text>4-demethylwyosine(37) in tRNA(Phe) + S-adenosyl-L-methionine = 4-demethyl-7-[(3S)-3-amino-3-carboxypropyl]wyosine(37) in tRNA(Phe) + S-methyl-5'-thioadenosine + H(+)</text>
        <dbReference type="Rhea" id="RHEA:36355"/>
        <dbReference type="Rhea" id="RHEA-COMP:10164"/>
        <dbReference type="Rhea" id="RHEA-COMP:10378"/>
        <dbReference type="ChEBI" id="CHEBI:15378"/>
        <dbReference type="ChEBI" id="CHEBI:17509"/>
        <dbReference type="ChEBI" id="CHEBI:59789"/>
        <dbReference type="ChEBI" id="CHEBI:64315"/>
        <dbReference type="ChEBI" id="CHEBI:73550"/>
        <dbReference type="EC" id="2.5.1.114"/>
    </reaction>
</comment>
<dbReference type="EC" id="2.5.1.114" evidence="1"/>
<reference evidence="4" key="1">
    <citation type="submission" date="2023-04" db="EMBL/GenBank/DDBJ databases">
        <title>Black Yeasts Isolated from many extreme environments.</title>
        <authorList>
            <person name="Coleine C."/>
            <person name="Stajich J.E."/>
            <person name="Selbmann L."/>
        </authorList>
    </citation>
    <scope>NUCLEOTIDE SEQUENCE</scope>
    <source>
        <strain evidence="4">CCFEE 5312</strain>
    </source>
</reference>
<dbReference type="PROSITE" id="PS51684">
    <property type="entry name" value="SAM_MT_TRM5_TYW2"/>
    <property type="match status" value="1"/>
</dbReference>
<dbReference type="PANTHER" id="PTHR23245">
    <property type="entry name" value="TRNA METHYLTRANSFERASE"/>
    <property type="match status" value="1"/>
</dbReference>
<gene>
    <name evidence="4" type="primary">TRM12</name>
    <name evidence="4" type="ORF">LTR09_008936</name>
</gene>
<keyword evidence="4" id="KW-0489">Methyltransferase</keyword>
<dbReference type="SUPFAM" id="SSF53335">
    <property type="entry name" value="S-adenosyl-L-methionine-dependent methyltransferases"/>
    <property type="match status" value="1"/>
</dbReference>
<keyword evidence="5" id="KW-1185">Reference proteome</keyword>
<accession>A0AAJ0DGK0</accession>
<evidence type="ECO:0000313" key="5">
    <source>
        <dbReference type="Proteomes" id="UP001271007"/>
    </source>
</evidence>
<evidence type="ECO:0000313" key="4">
    <source>
        <dbReference type="EMBL" id="KAK3049760.1"/>
    </source>
</evidence>
<feature type="domain" description="SAM-dependent methyltransferase TRM5/TYW2-type" evidence="3">
    <location>
        <begin position="279"/>
        <end position="575"/>
    </location>
</feature>
<dbReference type="GO" id="GO:0008175">
    <property type="term" value="F:tRNA methyltransferase activity"/>
    <property type="evidence" value="ECO:0007669"/>
    <property type="project" value="TreeGrafter"/>
</dbReference>
<sequence length="579" mass="65294">MSTTLVCNLERSDRECYPLLASFTDPDFHDPEHGPTRRLLWLSLLPDVSSQVAFLQAEALEAQSLLSGSYSAELPSTQWKYEVQQLFEQVLARTRIATRNMARGVGSASLPNKLDQTEPYWRDFCMRYKFRAVGWKNIIFNWFLGEFFAGLLVCLLGIRRDEEELWVERPAKRIINSQFGQLCIWALLDPQLHLESLVCELQPQSPTIPLPMDRAINAWVATLDYYHGLDGDPNPAAKLKLPYTIYGCMLLLSHSAFTGPSWDDLVWKYCNEDDWDVLYRLLAEYLKITHIAINKPIPLDNSHGQENVLRAPQNFTPLYGDFGPTTCSSPPTQDHFDAAFWVTAKQNDVYQTWAPRWTMFSRGNIREKARLLALPSVLEAVGQGREDGRGCAAVDLYAGIGYFAFSYLKTGVGKVVCCDINAWSIEGLRRGAVANKWEYAVCGGQSEGDVTAMGGSEARLLIFQESNEHAASRVLQLRDELPPVRHVNCGLLPTSRDSWQTAVEVLDREQGGWIHVHENFGLKEVEKKAEGVRAAFQDMLRGYGRDESVHLDGTHQVKSYAPGVMHCVLDIYIPPSKPS</sequence>
<evidence type="ECO:0000256" key="2">
    <source>
        <dbReference type="ARBA" id="ARBA00049400"/>
    </source>
</evidence>
<comment type="caution">
    <text evidence="4">The sequence shown here is derived from an EMBL/GenBank/DDBJ whole genome shotgun (WGS) entry which is preliminary data.</text>
</comment>
<organism evidence="4 5">
    <name type="scientific">Extremus antarcticus</name>
    <dbReference type="NCBI Taxonomy" id="702011"/>
    <lineage>
        <taxon>Eukaryota</taxon>
        <taxon>Fungi</taxon>
        <taxon>Dikarya</taxon>
        <taxon>Ascomycota</taxon>
        <taxon>Pezizomycotina</taxon>
        <taxon>Dothideomycetes</taxon>
        <taxon>Dothideomycetidae</taxon>
        <taxon>Mycosphaerellales</taxon>
        <taxon>Extremaceae</taxon>
        <taxon>Extremus</taxon>
    </lineage>
</organism>
<protein>
    <recommendedName>
        <fullName evidence="1">tRNA(Phe) (4-demethylwyosine(37)-C(7)) aminocarboxypropyltransferase</fullName>
        <ecNumber evidence="1">2.5.1.114</ecNumber>
    </recommendedName>
</protein>
<evidence type="ECO:0000259" key="3">
    <source>
        <dbReference type="PROSITE" id="PS51684"/>
    </source>
</evidence>
<dbReference type="GO" id="GO:0005737">
    <property type="term" value="C:cytoplasm"/>
    <property type="evidence" value="ECO:0007669"/>
    <property type="project" value="TreeGrafter"/>
</dbReference>
<dbReference type="CDD" id="cd02440">
    <property type="entry name" value="AdoMet_MTases"/>
    <property type="match status" value="1"/>
</dbReference>
<dbReference type="PANTHER" id="PTHR23245:SF25">
    <property type="entry name" value="TRNA WYBUTOSINE-SYNTHESIZING PROTEIN 2 HOMOLOG"/>
    <property type="match status" value="1"/>
</dbReference>
<name>A0AAJ0DGK0_9PEZI</name>
<dbReference type="InterPro" id="IPR030382">
    <property type="entry name" value="MeTrfase_TRM5/TYW2"/>
</dbReference>